<accession>A0AAV3Q916</accession>
<feature type="compositionally biased region" description="Basic and acidic residues" evidence="1">
    <location>
        <begin position="40"/>
        <end position="49"/>
    </location>
</feature>
<organism evidence="2 3">
    <name type="scientific">Lithospermum erythrorhizon</name>
    <name type="common">Purple gromwell</name>
    <name type="synonym">Lithospermum officinale var. erythrorhizon</name>
    <dbReference type="NCBI Taxonomy" id="34254"/>
    <lineage>
        <taxon>Eukaryota</taxon>
        <taxon>Viridiplantae</taxon>
        <taxon>Streptophyta</taxon>
        <taxon>Embryophyta</taxon>
        <taxon>Tracheophyta</taxon>
        <taxon>Spermatophyta</taxon>
        <taxon>Magnoliopsida</taxon>
        <taxon>eudicotyledons</taxon>
        <taxon>Gunneridae</taxon>
        <taxon>Pentapetalae</taxon>
        <taxon>asterids</taxon>
        <taxon>lamiids</taxon>
        <taxon>Boraginales</taxon>
        <taxon>Boraginaceae</taxon>
        <taxon>Boraginoideae</taxon>
        <taxon>Lithospermeae</taxon>
        <taxon>Lithospermum</taxon>
    </lineage>
</organism>
<dbReference type="AlphaFoldDB" id="A0AAV3Q916"/>
<name>A0AAV3Q916_LITER</name>
<feature type="region of interest" description="Disordered" evidence="1">
    <location>
        <begin position="32"/>
        <end position="122"/>
    </location>
</feature>
<evidence type="ECO:0000256" key="1">
    <source>
        <dbReference type="SAM" id="MobiDB-lite"/>
    </source>
</evidence>
<dbReference type="Proteomes" id="UP001454036">
    <property type="component" value="Unassembled WGS sequence"/>
</dbReference>
<evidence type="ECO:0000313" key="2">
    <source>
        <dbReference type="EMBL" id="GAA0160284.1"/>
    </source>
</evidence>
<sequence length="122" mass="13378">MWHHSLDERIRRIMVEGGVQGSYLELRGRGESWVDNGFNSKDDEGREEQGGEGNSKGVLGEIDNNNRGLIERPLGKTRTRGSGQEVGVYLEEGGQCSSATQRDQRFRELEGGSPGSARGGGW</sequence>
<dbReference type="EMBL" id="BAABME010003832">
    <property type="protein sequence ID" value="GAA0160284.1"/>
    <property type="molecule type" value="Genomic_DNA"/>
</dbReference>
<reference evidence="2 3" key="1">
    <citation type="submission" date="2024-01" db="EMBL/GenBank/DDBJ databases">
        <title>The complete chloroplast genome sequence of Lithospermum erythrorhizon: insights into the phylogenetic relationship among Boraginaceae species and the maternal lineages of purple gromwells.</title>
        <authorList>
            <person name="Okada T."/>
            <person name="Watanabe K."/>
        </authorList>
    </citation>
    <scope>NUCLEOTIDE SEQUENCE [LARGE SCALE GENOMIC DNA]</scope>
</reference>
<feature type="compositionally biased region" description="Gly residues" evidence="1">
    <location>
        <begin position="112"/>
        <end position="122"/>
    </location>
</feature>
<evidence type="ECO:0000313" key="3">
    <source>
        <dbReference type="Proteomes" id="UP001454036"/>
    </source>
</evidence>
<gene>
    <name evidence="2" type="ORF">LIER_16871</name>
</gene>
<proteinExistence type="predicted"/>
<comment type="caution">
    <text evidence="2">The sequence shown here is derived from an EMBL/GenBank/DDBJ whole genome shotgun (WGS) entry which is preliminary data.</text>
</comment>
<keyword evidence="3" id="KW-1185">Reference proteome</keyword>
<protein>
    <submittedName>
        <fullName evidence="2">Uncharacterized protein</fullName>
    </submittedName>
</protein>